<feature type="domain" description="VOC" evidence="1">
    <location>
        <begin position="2"/>
        <end position="111"/>
    </location>
</feature>
<dbReference type="PROSITE" id="PS51819">
    <property type="entry name" value="VOC"/>
    <property type="match status" value="1"/>
</dbReference>
<dbReference type="InterPro" id="IPR037523">
    <property type="entry name" value="VOC_core"/>
</dbReference>
<gene>
    <name evidence="2" type="ORF">IEC33019_1130</name>
</gene>
<organism evidence="2">
    <name type="scientific">Pseudomonas putida</name>
    <name type="common">Arthrobacter siderocapsulatus</name>
    <dbReference type="NCBI Taxonomy" id="303"/>
    <lineage>
        <taxon>Bacteria</taxon>
        <taxon>Pseudomonadati</taxon>
        <taxon>Pseudomonadota</taxon>
        <taxon>Gammaproteobacteria</taxon>
        <taxon>Pseudomonadales</taxon>
        <taxon>Pseudomonadaceae</taxon>
        <taxon>Pseudomonas</taxon>
    </lineage>
</organism>
<dbReference type="InterPro" id="IPR029068">
    <property type="entry name" value="Glyas_Bleomycin-R_OHBP_Dase"/>
</dbReference>
<dbReference type="RefSeq" id="WP_070093120.1">
    <property type="nucleotide sequence ID" value="NZ_CP016634.1"/>
</dbReference>
<proteinExistence type="predicted"/>
<protein>
    <submittedName>
        <fullName evidence="2">Glyoxalase-like domain protein</fullName>
    </submittedName>
</protein>
<evidence type="ECO:0000259" key="1">
    <source>
        <dbReference type="PROSITE" id="PS51819"/>
    </source>
</evidence>
<evidence type="ECO:0000313" key="2">
    <source>
        <dbReference type="EMBL" id="ANY86701.1"/>
    </source>
</evidence>
<reference evidence="2" key="1">
    <citation type="submission" date="2016-07" db="EMBL/GenBank/DDBJ databases">
        <title>New class B carbapenemase carried by novel plasmid in Pseudomonas putida enviromental strain in eastern Amazonia.</title>
        <authorList>
            <person name="Souza C.O."/>
            <person name="Lima K.V."/>
            <person name="Brasiliense D.M."/>
            <person name="Perez-Chaparro P.J."/>
            <person name="Mamizuka E.M."/>
            <person name="Lima M.O."/>
            <person name="Lima L.N."/>
            <person name="McCulloch J.A."/>
        </authorList>
    </citation>
    <scope>NUCLEOTIDE SEQUENCE [LARGE SCALE GENOMIC DNA]</scope>
    <source>
        <strain evidence="2">IEC33019</strain>
    </source>
</reference>
<sequence length="128" mass="14075">MNLHKIYTSLLTNDLAAAECWYTKVLGRGPDNRPMDTLVQWELFDHCGLALSTDDEIAGAGVLFLYVEDVAAERRRLHDLGIVLGEDIKGDYSTLAQVRDPDGNLLTLATPPSRPFPPVAVRRNAPGT</sequence>
<dbReference type="EMBL" id="CP016634">
    <property type="protein sequence ID" value="ANY86701.1"/>
    <property type="molecule type" value="Genomic_DNA"/>
</dbReference>
<dbReference type="AlphaFoldDB" id="A0A1B2F3C6"/>
<dbReference type="Pfam" id="PF00903">
    <property type="entry name" value="Glyoxalase"/>
    <property type="match status" value="1"/>
</dbReference>
<accession>A0A1B2F3C6</accession>
<dbReference type="Gene3D" id="3.10.180.10">
    <property type="entry name" value="2,3-Dihydroxybiphenyl 1,2-Dioxygenase, domain 1"/>
    <property type="match status" value="1"/>
</dbReference>
<dbReference type="SUPFAM" id="SSF54593">
    <property type="entry name" value="Glyoxalase/Bleomycin resistance protein/Dihydroxybiphenyl dioxygenase"/>
    <property type="match status" value="1"/>
</dbReference>
<name>A0A1B2F3C6_PSEPU</name>
<dbReference type="InterPro" id="IPR004360">
    <property type="entry name" value="Glyas_Fos-R_dOase_dom"/>
</dbReference>